<dbReference type="InterPro" id="IPR050495">
    <property type="entry name" value="ATG22/LtaA_families"/>
</dbReference>
<dbReference type="Proteomes" id="UP001210231">
    <property type="component" value="Unassembled WGS sequence"/>
</dbReference>
<keyword evidence="6" id="KW-0175">Coiled coil</keyword>
<feature type="transmembrane region" description="Helical" evidence="7">
    <location>
        <begin position="129"/>
        <end position="149"/>
    </location>
</feature>
<name>A0ABT4ULI9_9BACT</name>
<dbReference type="RefSeq" id="WP_407032032.1">
    <property type="nucleotide sequence ID" value="NZ_JAQGEF010000016.1"/>
</dbReference>
<evidence type="ECO:0000256" key="2">
    <source>
        <dbReference type="ARBA" id="ARBA00022448"/>
    </source>
</evidence>
<feature type="transmembrane region" description="Helical" evidence="7">
    <location>
        <begin position="21"/>
        <end position="48"/>
    </location>
</feature>
<evidence type="ECO:0000256" key="3">
    <source>
        <dbReference type="ARBA" id="ARBA00022692"/>
    </source>
</evidence>
<comment type="subcellular location">
    <subcellularLocation>
        <location evidence="1">Endomembrane system</location>
        <topology evidence="1">Multi-pass membrane protein</topology>
    </subcellularLocation>
</comment>
<organism evidence="8 9">
    <name type="scientific">Polluticaenibacter yanchengensis</name>
    <dbReference type="NCBI Taxonomy" id="3014562"/>
    <lineage>
        <taxon>Bacteria</taxon>
        <taxon>Pseudomonadati</taxon>
        <taxon>Bacteroidota</taxon>
        <taxon>Chitinophagia</taxon>
        <taxon>Chitinophagales</taxon>
        <taxon>Chitinophagaceae</taxon>
        <taxon>Polluticaenibacter</taxon>
    </lineage>
</organism>
<keyword evidence="4 7" id="KW-1133">Transmembrane helix</keyword>
<dbReference type="PANTHER" id="PTHR23519:SF1">
    <property type="entry name" value="AUTOPHAGY-RELATED PROTEIN 22"/>
    <property type="match status" value="1"/>
</dbReference>
<gene>
    <name evidence="8" type="ORF">O3P16_12865</name>
</gene>
<feature type="transmembrane region" description="Helical" evidence="7">
    <location>
        <begin position="105"/>
        <end position="123"/>
    </location>
</feature>
<dbReference type="Gene3D" id="1.20.1250.20">
    <property type="entry name" value="MFS general substrate transporter like domains"/>
    <property type="match status" value="1"/>
</dbReference>
<feature type="transmembrane region" description="Helical" evidence="7">
    <location>
        <begin position="320"/>
        <end position="339"/>
    </location>
</feature>
<evidence type="ECO:0000256" key="5">
    <source>
        <dbReference type="ARBA" id="ARBA00023136"/>
    </source>
</evidence>
<feature type="transmembrane region" description="Helical" evidence="7">
    <location>
        <begin position="170"/>
        <end position="190"/>
    </location>
</feature>
<proteinExistence type="predicted"/>
<feature type="transmembrane region" description="Helical" evidence="7">
    <location>
        <begin position="73"/>
        <end position="93"/>
    </location>
</feature>
<dbReference type="EMBL" id="JAQGEF010000016">
    <property type="protein sequence ID" value="MDA3615706.1"/>
    <property type="molecule type" value="Genomic_DNA"/>
</dbReference>
<keyword evidence="2" id="KW-0813">Transport</keyword>
<dbReference type="Pfam" id="PF11700">
    <property type="entry name" value="ATG22"/>
    <property type="match status" value="2"/>
</dbReference>
<dbReference type="InterPro" id="IPR024671">
    <property type="entry name" value="Atg22-like"/>
</dbReference>
<sequence length="488" mass="55220">MFTKVFIFYNMQKSASKKVQVSWAMYDWANSVYNLVITATFFPIYFLIVTKQPQWDNGKSVTVLGMKFINSSLYDYCIGIAYFLIALCYPILTSIADNRGAKKKFLKFFCYLGAIGCSSLFFFTKDSLWVGILGLMCGAMGYVGSLVFYNAFLPEIAAVEDRDRISAKGFAFGYIGSVILQVIGFAMVTVMEDKLLAMRITFLTVGIWWIGFAQITFKNLPETPIPATNKNNIFKEGFNNIKKVWHETRQLPVLKRFLRAFFFYSMGVQTVMLAATQFGSQTLAMESTKLIASILTIQLVAIAGAFGMSKLSEKYGNIKVLMGVVCLWIFICLAAFYTANVAEPLAPYHDHVFNLENLRDGLKKGSAEFERLENEITSYKATFRHLQQPVEYMFYTIAVLVGLVMGGIQSLSRSTFSKLMPETKNTSSYFTYYDFNEKLAIVIGMICFGFIHEISGSMKFSVLNLVVFFATGLVWLYFALRKQKELAK</sequence>
<dbReference type="PANTHER" id="PTHR23519">
    <property type="entry name" value="AUTOPHAGY-RELATED PROTEIN 22"/>
    <property type="match status" value="1"/>
</dbReference>
<accession>A0ABT4ULI9</accession>
<feature type="coiled-coil region" evidence="6">
    <location>
        <begin position="355"/>
        <end position="382"/>
    </location>
</feature>
<reference evidence="8 9" key="1">
    <citation type="submission" date="2022-12" db="EMBL/GenBank/DDBJ databases">
        <title>Chitinophagaceae gen. sp. nov., a new member of the family Chitinophagaceae, isolated from soil in a chemical factory.</title>
        <authorList>
            <person name="Ke Z."/>
        </authorList>
    </citation>
    <scope>NUCLEOTIDE SEQUENCE [LARGE SCALE GENOMIC DNA]</scope>
    <source>
        <strain evidence="8 9">LY-5</strain>
    </source>
</reference>
<feature type="transmembrane region" description="Helical" evidence="7">
    <location>
        <begin position="432"/>
        <end position="454"/>
    </location>
</feature>
<dbReference type="InterPro" id="IPR036259">
    <property type="entry name" value="MFS_trans_sf"/>
</dbReference>
<comment type="caution">
    <text evidence="8">The sequence shown here is derived from an EMBL/GenBank/DDBJ whole genome shotgun (WGS) entry which is preliminary data.</text>
</comment>
<keyword evidence="9" id="KW-1185">Reference proteome</keyword>
<evidence type="ECO:0000256" key="4">
    <source>
        <dbReference type="ARBA" id="ARBA00022989"/>
    </source>
</evidence>
<feature type="transmembrane region" description="Helical" evidence="7">
    <location>
        <begin position="196"/>
        <end position="217"/>
    </location>
</feature>
<feature type="transmembrane region" description="Helical" evidence="7">
    <location>
        <begin position="392"/>
        <end position="411"/>
    </location>
</feature>
<keyword evidence="3 7" id="KW-0812">Transmembrane</keyword>
<evidence type="ECO:0000313" key="8">
    <source>
        <dbReference type="EMBL" id="MDA3615706.1"/>
    </source>
</evidence>
<evidence type="ECO:0000256" key="1">
    <source>
        <dbReference type="ARBA" id="ARBA00004127"/>
    </source>
</evidence>
<feature type="transmembrane region" description="Helical" evidence="7">
    <location>
        <begin position="257"/>
        <end position="278"/>
    </location>
</feature>
<evidence type="ECO:0000256" key="6">
    <source>
        <dbReference type="SAM" id="Coils"/>
    </source>
</evidence>
<protein>
    <submittedName>
        <fullName evidence="8">MFS transporter</fullName>
    </submittedName>
</protein>
<feature type="transmembrane region" description="Helical" evidence="7">
    <location>
        <begin position="290"/>
        <end position="308"/>
    </location>
</feature>
<dbReference type="SUPFAM" id="SSF103473">
    <property type="entry name" value="MFS general substrate transporter"/>
    <property type="match status" value="1"/>
</dbReference>
<evidence type="ECO:0000256" key="7">
    <source>
        <dbReference type="SAM" id="Phobius"/>
    </source>
</evidence>
<feature type="transmembrane region" description="Helical" evidence="7">
    <location>
        <begin position="460"/>
        <end position="480"/>
    </location>
</feature>
<keyword evidence="5 7" id="KW-0472">Membrane</keyword>
<evidence type="ECO:0000313" key="9">
    <source>
        <dbReference type="Proteomes" id="UP001210231"/>
    </source>
</evidence>